<dbReference type="Gene3D" id="3.40.50.620">
    <property type="entry name" value="HUPs"/>
    <property type="match status" value="1"/>
</dbReference>
<feature type="short sequence motif" description="'KMSKS' region" evidence="8">
    <location>
        <begin position="260"/>
        <end position="264"/>
    </location>
</feature>
<dbReference type="GO" id="GO:0006424">
    <property type="term" value="P:glutamyl-tRNA aminoacylation"/>
    <property type="evidence" value="ECO:0007669"/>
    <property type="project" value="UniProtKB-UniRule"/>
</dbReference>
<dbReference type="GO" id="GO:0008270">
    <property type="term" value="F:zinc ion binding"/>
    <property type="evidence" value="ECO:0007669"/>
    <property type="project" value="InterPro"/>
</dbReference>
<keyword evidence="3 8" id="KW-0436">Ligase</keyword>
<dbReference type="FunFam" id="3.40.50.620:FF:000127">
    <property type="entry name" value="Glutamate--tRNA ligase"/>
    <property type="match status" value="1"/>
</dbReference>
<comment type="subcellular location">
    <subcellularLocation>
        <location evidence="8">Cytoplasm</location>
    </subcellularLocation>
</comment>
<evidence type="ECO:0000256" key="5">
    <source>
        <dbReference type="ARBA" id="ARBA00022840"/>
    </source>
</evidence>
<evidence type="ECO:0000256" key="6">
    <source>
        <dbReference type="ARBA" id="ARBA00022917"/>
    </source>
</evidence>
<dbReference type="HAMAP" id="MF_00022">
    <property type="entry name" value="Glu_tRNA_synth_type1"/>
    <property type="match status" value="1"/>
</dbReference>
<organism evidence="11 12">
    <name type="scientific">Tannerella sp. oral taxon BU063 isolate Cell 2</name>
    <dbReference type="NCBI Taxonomy" id="1411148"/>
    <lineage>
        <taxon>Bacteria</taxon>
        <taxon>Pseudomonadati</taxon>
        <taxon>Bacteroidota</taxon>
        <taxon>Bacteroidia</taxon>
        <taxon>Bacteroidales</taxon>
        <taxon>Tannerellaceae</taxon>
        <taxon>Tannerella</taxon>
    </lineage>
</organism>
<sequence>MSERKVRVRFAPSPTGPLHIGGVRTALYNYLFAKKHGGDFILRIEDTDSQRFVLGAEEYIIQSFEWLGLRFDEGVGFGGNYGPYRQSERKAIYRQYVDQLLDAGLAYIAFDTPEELEAKRSEIPNFQYDASTRGQMRNSLTLPADEVRRLIDSGARYVVRIRIEPNEDIRVNDLIRGEVVINSSILDDKVLYKSADGLPTYHMANIVDDHLMEITHVIRGEEWISSAPLHVLLYRYLGWADTMPQFAHLPLLLKPEGGGKLSKRDGDRLGFPVFPLEWHDPKSGEKSSGYRESGYLPEAVINFLALLGWNPGNDIELMTLDEMVRLFDLTHCSKSGAKFDYEKGKWFNHRYIQLRSDRDIADMFRPVLESHGITDADQAYVEKVVGLMKERVSFVPELWPLTYYFFVAPTAYDEKTRKKRWREDSAAQLTELIEVLRSREPFDVEGTEAYVKEWIAAKGYHLGNIMNAVRLALVGQGIGPQIFHITEAIGKDETIRRIQRAIEILG</sequence>
<dbReference type="SUPFAM" id="SSF48163">
    <property type="entry name" value="An anticodon-binding domain of class I aminoacyl-tRNA synthetases"/>
    <property type="match status" value="1"/>
</dbReference>
<evidence type="ECO:0000313" key="11">
    <source>
        <dbReference type="EMBL" id="ETK00831.1"/>
    </source>
</evidence>
<dbReference type="InterPro" id="IPR049940">
    <property type="entry name" value="GluQ/Sye"/>
</dbReference>
<dbReference type="PRINTS" id="PR00987">
    <property type="entry name" value="TRNASYNTHGLU"/>
</dbReference>
<comment type="caution">
    <text evidence="8">Lacks conserved residue(s) required for the propagation of feature annotation.</text>
</comment>
<gene>
    <name evidence="8" type="primary">gltX</name>
    <name evidence="11" type="ORF">N425_13525</name>
</gene>
<feature type="domain" description="Aminoacyl-tRNA synthetase class I anticodon-binding" evidence="10">
    <location>
        <begin position="360"/>
        <end position="502"/>
    </location>
</feature>
<feature type="domain" description="Glutamyl/glutaminyl-tRNA synthetase class Ib catalytic" evidence="9">
    <location>
        <begin position="5"/>
        <end position="343"/>
    </location>
</feature>
<dbReference type="EC" id="6.1.1.17" evidence="8"/>
<comment type="catalytic activity">
    <reaction evidence="8">
        <text>tRNA(Glu) + L-glutamate + ATP = L-glutamyl-tRNA(Glu) + AMP + diphosphate</text>
        <dbReference type="Rhea" id="RHEA:23540"/>
        <dbReference type="Rhea" id="RHEA-COMP:9663"/>
        <dbReference type="Rhea" id="RHEA-COMP:9680"/>
        <dbReference type="ChEBI" id="CHEBI:29985"/>
        <dbReference type="ChEBI" id="CHEBI:30616"/>
        <dbReference type="ChEBI" id="CHEBI:33019"/>
        <dbReference type="ChEBI" id="CHEBI:78442"/>
        <dbReference type="ChEBI" id="CHEBI:78520"/>
        <dbReference type="ChEBI" id="CHEBI:456215"/>
        <dbReference type="EC" id="6.1.1.17"/>
    </reaction>
</comment>
<evidence type="ECO:0000259" key="10">
    <source>
        <dbReference type="Pfam" id="PF19269"/>
    </source>
</evidence>
<evidence type="ECO:0000259" key="9">
    <source>
        <dbReference type="Pfam" id="PF00749"/>
    </source>
</evidence>
<dbReference type="InterPro" id="IPR008925">
    <property type="entry name" value="aa_tRNA-synth_I_cd-bd_sf"/>
</dbReference>
<dbReference type="InterPro" id="IPR001412">
    <property type="entry name" value="aa-tRNA-synth_I_CS"/>
</dbReference>
<accession>W2C311</accession>
<dbReference type="InterPro" id="IPR020752">
    <property type="entry name" value="Glu-tRNA-synth_I_codon-bd_sub1"/>
</dbReference>
<keyword evidence="4 8" id="KW-0547">Nucleotide-binding</keyword>
<dbReference type="AlphaFoldDB" id="W2C311"/>
<dbReference type="InterPro" id="IPR014729">
    <property type="entry name" value="Rossmann-like_a/b/a_fold"/>
</dbReference>
<dbReference type="SUPFAM" id="SSF52374">
    <property type="entry name" value="Nucleotidylyl transferase"/>
    <property type="match status" value="1"/>
</dbReference>
<name>W2C311_9BACT</name>
<evidence type="ECO:0000313" key="12">
    <source>
        <dbReference type="Proteomes" id="UP000018837"/>
    </source>
</evidence>
<comment type="similarity">
    <text evidence="1 8">Belongs to the class-I aminoacyl-tRNA synthetase family. Glutamate--tRNA ligase type 1 subfamily.</text>
</comment>
<evidence type="ECO:0000256" key="1">
    <source>
        <dbReference type="ARBA" id="ARBA00007894"/>
    </source>
</evidence>
<dbReference type="InterPro" id="IPR004527">
    <property type="entry name" value="Glu-tRNA-ligase_bac/mito"/>
</dbReference>
<dbReference type="InterPro" id="IPR000924">
    <property type="entry name" value="Glu/Gln-tRNA-synth"/>
</dbReference>
<dbReference type="Gene3D" id="1.10.8.70">
    <property type="entry name" value="Glutamate-tRNA synthetase, class I, anticodon-binding domain 1"/>
    <property type="match status" value="1"/>
</dbReference>
<dbReference type="PROSITE" id="PS00178">
    <property type="entry name" value="AA_TRNA_LIGASE_I"/>
    <property type="match status" value="1"/>
</dbReference>
<dbReference type="Pfam" id="PF00749">
    <property type="entry name" value="tRNA-synt_1c"/>
    <property type="match status" value="1"/>
</dbReference>
<dbReference type="GO" id="GO:0005829">
    <property type="term" value="C:cytosol"/>
    <property type="evidence" value="ECO:0007669"/>
    <property type="project" value="TreeGrafter"/>
</dbReference>
<evidence type="ECO:0000256" key="8">
    <source>
        <dbReference type="HAMAP-Rule" id="MF_00022"/>
    </source>
</evidence>
<dbReference type="InterPro" id="IPR020058">
    <property type="entry name" value="Glu/Gln-tRNA-synth_Ib_cat-dom"/>
</dbReference>
<keyword evidence="5 8" id="KW-0067">ATP-binding</keyword>
<evidence type="ECO:0000256" key="7">
    <source>
        <dbReference type="ARBA" id="ARBA00023146"/>
    </source>
</evidence>
<keyword evidence="6 8" id="KW-0648">Protein biosynthesis</keyword>
<dbReference type="PATRIC" id="fig|1411148.3.peg.2273"/>
<evidence type="ECO:0000256" key="2">
    <source>
        <dbReference type="ARBA" id="ARBA00022490"/>
    </source>
</evidence>
<protein>
    <recommendedName>
        <fullName evidence="8">Glutamate--tRNA ligase</fullName>
        <ecNumber evidence="8">6.1.1.17</ecNumber>
    </recommendedName>
    <alternativeName>
        <fullName evidence="8">Glutamyl-tRNA synthetase</fullName>
        <shortName evidence="8">GluRS</shortName>
    </alternativeName>
</protein>
<dbReference type="Pfam" id="PF19269">
    <property type="entry name" value="Anticodon_2"/>
    <property type="match status" value="1"/>
</dbReference>
<dbReference type="Gene3D" id="1.10.10.350">
    <property type="match status" value="1"/>
</dbReference>
<evidence type="ECO:0000256" key="3">
    <source>
        <dbReference type="ARBA" id="ARBA00022598"/>
    </source>
</evidence>
<keyword evidence="2 8" id="KW-0963">Cytoplasm</keyword>
<dbReference type="InterPro" id="IPR033910">
    <property type="entry name" value="GluRS_core"/>
</dbReference>
<comment type="subunit">
    <text evidence="8">Monomer.</text>
</comment>
<dbReference type="PANTHER" id="PTHR43311">
    <property type="entry name" value="GLUTAMATE--TRNA LIGASE"/>
    <property type="match status" value="1"/>
</dbReference>
<dbReference type="GO" id="GO:0004818">
    <property type="term" value="F:glutamate-tRNA ligase activity"/>
    <property type="evidence" value="ECO:0007669"/>
    <property type="project" value="UniProtKB-UniRule"/>
</dbReference>
<keyword evidence="7 8" id="KW-0030">Aminoacyl-tRNA synthetase</keyword>
<proteinExistence type="inferred from homology"/>
<dbReference type="InterPro" id="IPR020751">
    <property type="entry name" value="aa-tRNA-synth_I_codon-bd_sub2"/>
</dbReference>
<dbReference type="PANTHER" id="PTHR43311:SF2">
    <property type="entry name" value="GLUTAMATE--TRNA LIGASE, MITOCHONDRIAL-RELATED"/>
    <property type="match status" value="1"/>
</dbReference>
<reference evidence="11 12" key="1">
    <citation type="submission" date="2013-11" db="EMBL/GenBank/DDBJ databases">
        <title>Single cell genomics of uncultured Tannerella BU063 (oral taxon 286).</title>
        <authorList>
            <person name="Beall C.J."/>
            <person name="Campbell A.G."/>
            <person name="Griffen A.L."/>
            <person name="Podar M."/>
            <person name="Leys E.J."/>
        </authorList>
    </citation>
    <scope>NUCLEOTIDE SEQUENCE [LARGE SCALE GENOMIC DNA]</scope>
    <source>
        <strain evidence="11">Cell 2</strain>
    </source>
</reference>
<comment type="function">
    <text evidence="8">Catalyzes the attachment of glutamate to tRNA(Glu) in a two-step reaction: glutamate is first activated by ATP to form Glu-AMP and then transferred to the acceptor end of tRNA(Glu).</text>
</comment>
<dbReference type="InterPro" id="IPR045462">
    <property type="entry name" value="aa-tRNA-synth_I_cd-bd"/>
</dbReference>
<dbReference type="GO" id="GO:0005524">
    <property type="term" value="F:ATP binding"/>
    <property type="evidence" value="ECO:0007669"/>
    <property type="project" value="UniProtKB-UniRule"/>
</dbReference>
<feature type="short sequence motif" description="'HIGH' region" evidence="8">
    <location>
        <begin position="12"/>
        <end position="22"/>
    </location>
</feature>
<feature type="binding site" evidence="8">
    <location>
        <position position="263"/>
    </location>
    <ligand>
        <name>ATP</name>
        <dbReference type="ChEBI" id="CHEBI:30616"/>
    </ligand>
</feature>
<comment type="caution">
    <text evidence="11">The sequence shown here is derived from an EMBL/GenBank/DDBJ whole genome shotgun (WGS) entry which is preliminary data.</text>
</comment>
<dbReference type="EMBL" id="AYUF01000495">
    <property type="protein sequence ID" value="ETK00831.1"/>
    <property type="molecule type" value="Genomic_DNA"/>
</dbReference>
<dbReference type="CDD" id="cd00808">
    <property type="entry name" value="GluRS_core"/>
    <property type="match status" value="1"/>
</dbReference>
<dbReference type="GO" id="GO:0000049">
    <property type="term" value="F:tRNA binding"/>
    <property type="evidence" value="ECO:0007669"/>
    <property type="project" value="InterPro"/>
</dbReference>
<dbReference type="Proteomes" id="UP000018837">
    <property type="component" value="Unassembled WGS sequence"/>
</dbReference>
<evidence type="ECO:0000256" key="4">
    <source>
        <dbReference type="ARBA" id="ARBA00022741"/>
    </source>
</evidence>
<dbReference type="NCBIfam" id="TIGR00464">
    <property type="entry name" value="gltX_bact"/>
    <property type="match status" value="1"/>
</dbReference>